<keyword evidence="1" id="KW-0812">Transmembrane</keyword>
<keyword evidence="1" id="KW-0472">Membrane</keyword>
<keyword evidence="1" id="KW-1133">Transmembrane helix</keyword>
<proteinExistence type="predicted"/>
<evidence type="ECO:0000256" key="1">
    <source>
        <dbReference type="SAM" id="Phobius"/>
    </source>
</evidence>
<dbReference type="EMBL" id="CBHH010000052">
    <property type="protein sequence ID" value="CDD57936.1"/>
    <property type="molecule type" value="Genomic_DNA"/>
</dbReference>
<evidence type="ECO:0000313" key="2">
    <source>
        <dbReference type="EMBL" id="CDD57936.1"/>
    </source>
</evidence>
<protein>
    <submittedName>
        <fullName evidence="2">Uncharacterized protein</fullName>
    </submittedName>
</protein>
<feature type="transmembrane region" description="Helical" evidence="1">
    <location>
        <begin position="16"/>
        <end position="37"/>
    </location>
</feature>
<dbReference type="AlphaFoldDB" id="R7B1V8"/>
<sequence length="269" mass="30923">MMHEFFSQLGITYGYYFGYGFLALLLVAGAMWIIYAGTDVQKRILVALPVCVIVLTLLNPVYYKLAGLTADYTYARSYWNVPFFLILACMWAALVRKTGKSKGIGISAVMVLMILLWGYGLGSVNREHNLFYVRDNIYRVPQNTVDIADMITNDCDGEPVVYAPADICRFMRTYDADIKLVYHDWWKELSIDYGTYSVDDEELIINYQTVYDFINSDEINYKAIMQLQKLTGWNYVVLKEDGSRSVMQTEYGLVRLGTVDGYNIYKNAY</sequence>
<gene>
    <name evidence="2" type="ORF">BN656_01876</name>
</gene>
<accession>R7B1V8</accession>
<evidence type="ECO:0000313" key="3">
    <source>
        <dbReference type="Proteomes" id="UP000018141"/>
    </source>
</evidence>
<feature type="transmembrane region" description="Helical" evidence="1">
    <location>
        <begin position="44"/>
        <end position="65"/>
    </location>
</feature>
<organism evidence="2 3">
    <name type="scientific">Bacteroides pectinophilus CAG:437</name>
    <dbReference type="NCBI Taxonomy" id="1263051"/>
    <lineage>
        <taxon>Bacteria</taxon>
        <taxon>Bacillati</taxon>
        <taxon>Bacillota</taxon>
        <taxon>Clostridia</taxon>
        <taxon>Eubacteriales</taxon>
    </lineage>
</organism>
<dbReference type="Proteomes" id="UP000018141">
    <property type="component" value="Unassembled WGS sequence"/>
</dbReference>
<comment type="caution">
    <text evidence="2">The sequence shown here is derived from an EMBL/GenBank/DDBJ whole genome shotgun (WGS) entry which is preliminary data.</text>
</comment>
<name>R7B1V8_9FIRM</name>
<feature type="transmembrane region" description="Helical" evidence="1">
    <location>
        <begin position="103"/>
        <end position="122"/>
    </location>
</feature>
<feature type="transmembrane region" description="Helical" evidence="1">
    <location>
        <begin position="77"/>
        <end position="96"/>
    </location>
</feature>
<reference evidence="2" key="1">
    <citation type="submission" date="2012-11" db="EMBL/GenBank/DDBJ databases">
        <title>Dependencies among metagenomic species, viruses, plasmids and units of genetic variation.</title>
        <authorList>
            <person name="Nielsen H.B."/>
            <person name="Almeida M."/>
            <person name="Juncker A.S."/>
            <person name="Rasmussen S."/>
            <person name="Li J."/>
            <person name="Sunagawa S."/>
            <person name="Plichta D."/>
            <person name="Gautier L."/>
            <person name="Le Chatelier E."/>
            <person name="Peletier E."/>
            <person name="Bonde I."/>
            <person name="Nielsen T."/>
            <person name="Manichanh C."/>
            <person name="Arumugam M."/>
            <person name="Batto J."/>
            <person name="Santos M.B.Q.D."/>
            <person name="Blom N."/>
            <person name="Borruel N."/>
            <person name="Burgdorf K.S."/>
            <person name="Boumezbeur F."/>
            <person name="Casellas F."/>
            <person name="Dore J."/>
            <person name="Guarner F."/>
            <person name="Hansen T."/>
            <person name="Hildebrand F."/>
            <person name="Kaas R.S."/>
            <person name="Kennedy S."/>
            <person name="Kristiansen K."/>
            <person name="Kultima J.R."/>
            <person name="Leonard P."/>
            <person name="Levenez F."/>
            <person name="Lund O."/>
            <person name="Moumen B."/>
            <person name="Le Paslier D."/>
            <person name="Pons N."/>
            <person name="Pedersen O."/>
            <person name="Prifti E."/>
            <person name="Qin J."/>
            <person name="Raes J."/>
            <person name="Tap J."/>
            <person name="Tims S."/>
            <person name="Ussery D.W."/>
            <person name="Yamada T."/>
            <person name="MetaHit consortium"/>
            <person name="Renault P."/>
            <person name="Sicheritz-Ponten T."/>
            <person name="Bork P."/>
            <person name="Wang J."/>
            <person name="Brunak S."/>
            <person name="Ehrlich S.D."/>
        </authorList>
    </citation>
    <scope>NUCLEOTIDE SEQUENCE [LARGE SCALE GENOMIC DNA]</scope>
</reference>